<dbReference type="Pfam" id="PF07798">
    <property type="entry name" value="CCDC90-like"/>
    <property type="match status" value="1"/>
</dbReference>
<comment type="caution">
    <text evidence="10">The sequence shown here is derived from an EMBL/GenBank/DDBJ whole genome shotgun (WGS) entry which is preliminary data.</text>
</comment>
<evidence type="ECO:0000313" key="10">
    <source>
        <dbReference type="EMBL" id="KAJ8302788.1"/>
    </source>
</evidence>
<keyword evidence="11" id="KW-1185">Reference proteome</keyword>
<evidence type="ECO:0000256" key="7">
    <source>
        <dbReference type="ARBA" id="ARBA00023128"/>
    </source>
</evidence>
<name>A0ABQ9EHQ7_TEGGR</name>
<evidence type="ECO:0000256" key="5">
    <source>
        <dbReference type="ARBA" id="ARBA00022989"/>
    </source>
</evidence>
<accession>A0ABQ9EHQ7</accession>
<protein>
    <submittedName>
        <fullName evidence="10">Uncharacterized protein</fullName>
    </submittedName>
</protein>
<sequence>MSLELQQLQKHLQNEVSKLRSNVTLDINLERSRATEAHALNEKQLQVLHNKIDTEVANLRTTYEKYRNDVMKYSADKTLYTITTRNRLSLITA</sequence>
<feature type="coiled-coil region" evidence="9">
    <location>
        <begin position="49"/>
        <end position="76"/>
    </location>
</feature>
<comment type="subcellular location">
    <subcellularLocation>
        <location evidence="2">Membrane</location>
    </subcellularLocation>
    <subcellularLocation>
        <location evidence="1">Mitochondrion</location>
    </subcellularLocation>
</comment>
<dbReference type="PANTHER" id="PTHR14360">
    <property type="entry name" value="PROTEIN FMP32, MITOCHONDRIAL"/>
    <property type="match status" value="1"/>
</dbReference>
<keyword evidence="6 9" id="KW-0175">Coiled coil</keyword>
<evidence type="ECO:0000313" key="11">
    <source>
        <dbReference type="Proteomes" id="UP001217089"/>
    </source>
</evidence>
<proteinExistence type="inferred from homology"/>
<evidence type="ECO:0000256" key="1">
    <source>
        <dbReference type="ARBA" id="ARBA00004173"/>
    </source>
</evidence>
<evidence type="ECO:0000256" key="6">
    <source>
        <dbReference type="ARBA" id="ARBA00023054"/>
    </source>
</evidence>
<evidence type="ECO:0000256" key="3">
    <source>
        <dbReference type="ARBA" id="ARBA00007224"/>
    </source>
</evidence>
<comment type="similarity">
    <text evidence="3">Belongs to the CCDC90 family.</text>
</comment>
<dbReference type="Proteomes" id="UP001217089">
    <property type="component" value="Unassembled WGS sequence"/>
</dbReference>
<dbReference type="InterPro" id="IPR024461">
    <property type="entry name" value="CCDC90-like"/>
</dbReference>
<dbReference type="PANTHER" id="PTHR14360:SF1">
    <property type="entry name" value="PROTEIN FMP32, MITOCHONDRIAL"/>
    <property type="match status" value="1"/>
</dbReference>
<evidence type="ECO:0000256" key="9">
    <source>
        <dbReference type="SAM" id="Coils"/>
    </source>
</evidence>
<keyword evidence="7" id="KW-0496">Mitochondrion</keyword>
<gene>
    <name evidence="10" type="ORF">KUTeg_019184</name>
</gene>
<evidence type="ECO:0000256" key="4">
    <source>
        <dbReference type="ARBA" id="ARBA00022692"/>
    </source>
</evidence>
<keyword evidence="8" id="KW-0472">Membrane</keyword>
<evidence type="ECO:0000256" key="2">
    <source>
        <dbReference type="ARBA" id="ARBA00004370"/>
    </source>
</evidence>
<evidence type="ECO:0000256" key="8">
    <source>
        <dbReference type="ARBA" id="ARBA00023136"/>
    </source>
</evidence>
<organism evidence="10 11">
    <name type="scientific">Tegillarca granosa</name>
    <name type="common">Malaysian cockle</name>
    <name type="synonym">Anadara granosa</name>
    <dbReference type="NCBI Taxonomy" id="220873"/>
    <lineage>
        <taxon>Eukaryota</taxon>
        <taxon>Metazoa</taxon>
        <taxon>Spiralia</taxon>
        <taxon>Lophotrochozoa</taxon>
        <taxon>Mollusca</taxon>
        <taxon>Bivalvia</taxon>
        <taxon>Autobranchia</taxon>
        <taxon>Pteriomorphia</taxon>
        <taxon>Arcoida</taxon>
        <taxon>Arcoidea</taxon>
        <taxon>Arcidae</taxon>
        <taxon>Tegillarca</taxon>
    </lineage>
</organism>
<reference evidence="10 11" key="1">
    <citation type="submission" date="2022-12" db="EMBL/GenBank/DDBJ databases">
        <title>Chromosome-level genome of Tegillarca granosa.</title>
        <authorList>
            <person name="Kim J."/>
        </authorList>
    </citation>
    <scope>NUCLEOTIDE SEQUENCE [LARGE SCALE GENOMIC DNA]</scope>
    <source>
        <strain evidence="10">Teg-2019</strain>
        <tissue evidence="10">Adductor muscle</tissue>
    </source>
</reference>
<keyword evidence="4" id="KW-0812">Transmembrane</keyword>
<dbReference type="EMBL" id="JARBDR010000917">
    <property type="protein sequence ID" value="KAJ8302788.1"/>
    <property type="molecule type" value="Genomic_DNA"/>
</dbReference>
<keyword evidence="5" id="KW-1133">Transmembrane helix</keyword>